<feature type="domain" description="EF-hand" evidence="2">
    <location>
        <begin position="39"/>
        <end position="74"/>
    </location>
</feature>
<dbReference type="Proteomes" id="UP001642409">
    <property type="component" value="Unassembled WGS sequence"/>
</dbReference>
<evidence type="ECO:0000313" key="4">
    <source>
        <dbReference type="EMBL" id="CAL5976956.1"/>
    </source>
</evidence>
<feature type="domain" description="EF-hand" evidence="2">
    <location>
        <begin position="3"/>
        <end position="38"/>
    </location>
</feature>
<dbReference type="InterPro" id="IPR011992">
    <property type="entry name" value="EF-hand-dom_pair"/>
</dbReference>
<dbReference type="GO" id="GO:0005509">
    <property type="term" value="F:calcium ion binding"/>
    <property type="evidence" value="ECO:0007669"/>
    <property type="project" value="InterPro"/>
</dbReference>
<evidence type="ECO:0000259" key="2">
    <source>
        <dbReference type="PROSITE" id="PS50222"/>
    </source>
</evidence>
<proteinExistence type="predicted"/>
<sequence length="137" mass="15386">MGADASMQKKIFEEFDSDGSGMIDSMEIASYMAEHYTTFPLEAVQLLISLADKDGNGEIDKKEFADFYKIVLAIVSSEDQGLKNVIYTATSVAENSPKISRKRMEQVLKSFGVKGQINQDSYDKTEFLQELSQFIPY</sequence>
<accession>A0AA86QVJ5</accession>
<keyword evidence="1" id="KW-0106">Calcium</keyword>
<dbReference type="Pfam" id="PF13499">
    <property type="entry name" value="EF-hand_7"/>
    <property type="match status" value="1"/>
</dbReference>
<dbReference type="SMART" id="SM00054">
    <property type="entry name" value="EFh"/>
    <property type="match status" value="2"/>
</dbReference>
<dbReference type="PROSITE" id="PS50222">
    <property type="entry name" value="EF_HAND_2"/>
    <property type="match status" value="2"/>
</dbReference>
<gene>
    <name evidence="4" type="ORF">HINF_LOCUS4075</name>
    <name evidence="3" type="ORF">HINF_LOCUS49991</name>
</gene>
<dbReference type="EMBL" id="CATOUU010000952">
    <property type="protein sequence ID" value="CAI9962346.1"/>
    <property type="molecule type" value="Genomic_DNA"/>
</dbReference>
<evidence type="ECO:0000313" key="5">
    <source>
        <dbReference type="Proteomes" id="UP001642409"/>
    </source>
</evidence>
<name>A0AA86QVJ5_9EUKA</name>
<organism evidence="3">
    <name type="scientific">Hexamita inflata</name>
    <dbReference type="NCBI Taxonomy" id="28002"/>
    <lineage>
        <taxon>Eukaryota</taxon>
        <taxon>Metamonada</taxon>
        <taxon>Diplomonadida</taxon>
        <taxon>Hexamitidae</taxon>
        <taxon>Hexamitinae</taxon>
        <taxon>Hexamita</taxon>
    </lineage>
</organism>
<keyword evidence="5" id="KW-1185">Reference proteome</keyword>
<protein>
    <submittedName>
        <fullName evidence="3">Calmodulin</fullName>
    </submittedName>
</protein>
<comment type="caution">
    <text evidence="3">The sequence shown here is derived from an EMBL/GenBank/DDBJ whole genome shotgun (WGS) entry which is preliminary data.</text>
</comment>
<reference evidence="4 5" key="2">
    <citation type="submission" date="2024-07" db="EMBL/GenBank/DDBJ databases">
        <authorList>
            <person name="Akdeniz Z."/>
        </authorList>
    </citation>
    <scope>NUCLEOTIDE SEQUENCE [LARGE SCALE GENOMIC DNA]</scope>
</reference>
<dbReference type="AlphaFoldDB" id="A0AA86QVJ5"/>
<dbReference type="Gene3D" id="1.10.238.10">
    <property type="entry name" value="EF-hand"/>
    <property type="match status" value="1"/>
</dbReference>
<dbReference type="CDD" id="cd00051">
    <property type="entry name" value="EFh"/>
    <property type="match status" value="1"/>
</dbReference>
<dbReference type="EMBL" id="CAXDID020000007">
    <property type="protein sequence ID" value="CAL5976956.1"/>
    <property type="molecule type" value="Genomic_DNA"/>
</dbReference>
<dbReference type="SUPFAM" id="SSF47473">
    <property type="entry name" value="EF-hand"/>
    <property type="match status" value="1"/>
</dbReference>
<dbReference type="PROSITE" id="PS00018">
    <property type="entry name" value="EF_HAND_1"/>
    <property type="match status" value="2"/>
</dbReference>
<dbReference type="InterPro" id="IPR002048">
    <property type="entry name" value="EF_hand_dom"/>
</dbReference>
<reference evidence="3" key="1">
    <citation type="submission" date="2023-06" db="EMBL/GenBank/DDBJ databases">
        <authorList>
            <person name="Kurt Z."/>
        </authorList>
    </citation>
    <scope>NUCLEOTIDE SEQUENCE</scope>
</reference>
<evidence type="ECO:0000256" key="1">
    <source>
        <dbReference type="ARBA" id="ARBA00022837"/>
    </source>
</evidence>
<dbReference type="InterPro" id="IPR018247">
    <property type="entry name" value="EF_Hand_1_Ca_BS"/>
</dbReference>
<evidence type="ECO:0000313" key="3">
    <source>
        <dbReference type="EMBL" id="CAI9962346.1"/>
    </source>
</evidence>